<dbReference type="Pfam" id="PF05239">
    <property type="entry name" value="PRC"/>
    <property type="match status" value="1"/>
</dbReference>
<dbReference type="InterPro" id="IPR011033">
    <property type="entry name" value="PRC_barrel-like_sf"/>
</dbReference>
<dbReference type="Gene3D" id="2.30.30.240">
    <property type="entry name" value="PRC-barrel domain"/>
    <property type="match status" value="1"/>
</dbReference>
<keyword evidence="3" id="KW-1185">Reference proteome</keyword>
<dbReference type="Proteomes" id="UP001321492">
    <property type="component" value="Unassembled WGS sequence"/>
</dbReference>
<dbReference type="EMBL" id="JASJEV010000009">
    <property type="protein sequence ID" value="MDJ1159364.1"/>
    <property type="molecule type" value="Genomic_DNA"/>
</dbReference>
<dbReference type="InterPro" id="IPR027275">
    <property type="entry name" value="PRC-brl_dom"/>
</dbReference>
<dbReference type="PANTHER" id="PTHR36505">
    <property type="entry name" value="BLR1072 PROTEIN"/>
    <property type="match status" value="1"/>
</dbReference>
<reference evidence="2 3" key="1">
    <citation type="submission" date="2023-05" db="EMBL/GenBank/DDBJ databases">
        <title>Chelatococcus sp. nov., a moderately thermophilic bacterium isolated from hot spring microbial mat.</title>
        <authorList>
            <person name="Hu C.-J."/>
            <person name="Li W.-J."/>
        </authorList>
    </citation>
    <scope>NUCLEOTIDE SEQUENCE [LARGE SCALE GENOMIC DNA]</scope>
    <source>
        <strain evidence="2 3">SYSU G07232</strain>
    </source>
</reference>
<gene>
    <name evidence="2" type="ORF">QNA08_14085</name>
</gene>
<protein>
    <submittedName>
        <fullName evidence="2">PRC-barrel domain-containing protein</fullName>
    </submittedName>
</protein>
<evidence type="ECO:0000313" key="3">
    <source>
        <dbReference type="Proteomes" id="UP001321492"/>
    </source>
</evidence>
<dbReference type="RefSeq" id="WP_283741366.1">
    <property type="nucleotide sequence ID" value="NZ_JASJEV010000009.1"/>
</dbReference>
<dbReference type="SUPFAM" id="SSF50346">
    <property type="entry name" value="PRC-barrel domain"/>
    <property type="match status" value="1"/>
</dbReference>
<dbReference type="PANTHER" id="PTHR36505:SF1">
    <property type="entry name" value="BLR1072 PROTEIN"/>
    <property type="match status" value="1"/>
</dbReference>
<evidence type="ECO:0000259" key="1">
    <source>
        <dbReference type="Pfam" id="PF05239"/>
    </source>
</evidence>
<name>A0ABT7AJ27_9HYPH</name>
<proteinExistence type="predicted"/>
<accession>A0ABT7AJ27</accession>
<comment type="caution">
    <text evidence="2">The sequence shown here is derived from an EMBL/GenBank/DDBJ whole genome shotgun (WGS) entry which is preliminary data.</text>
</comment>
<organism evidence="2 3">
    <name type="scientific">Chelatococcus albus</name>
    <dbReference type="NCBI Taxonomy" id="3047466"/>
    <lineage>
        <taxon>Bacteria</taxon>
        <taxon>Pseudomonadati</taxon>
        <taxon>Pseudomonadota</taxon>
        <taxon>Alphaproteobacteria</taxon>
        <taxon>Hyphomicrobiales</taxon>
        <taxon>Chelatococcaceae</taxon>
        <taxon>Chelatococcus</taxon>
    </lineage>
</organism>
<feature type="domain" description="PRC-barrel" evidence="1">
    <location>
        <begin position="12"/>
        <end position="87"/>
    </location>
</feature>
<evidence type="ECO:0000313" key="2">
    <source>
        <dbReference type="EMBL" id="MDJ1159364.1"/>
    </source>
</evidence>
<sequence length="122" mass="13994">MQTTHAPAPLIASDRIEGTPVRRPDGSRIGRIERLMIDKRTGQVAYAVMSFGGFLGIGEDYHALPWGALKYNVELDAYELDITEEQLRNAPNFPGDENFNWSDRDWGQRVHDHYQVPPYWGY</sequence>